<evidence type="ECO:0000256" key="8">
    <source>
        <dbReference type="ARBA" id="ARBA00023136"/>
    </source>
</evidence>
<comment type="caution">
    <text evidence="11">The sequence shown here is derived from an EMBL/GenBank/DDBJ whole genome shotgun (WGS) entry which is preliminary data.</text>
</comment>
<dbReference type="CDD" id="cd12912">
    <property type="entry name" value="PDC2_MCP_like"/>
    <property type="match status" value="1"/>
</dbReference>
<dbReference type="InterPro" id="IPR033479">
    <property type="entry name" value="dCache_1"/>
</dbReference>
<evidence type="ECO:0000256" key="5">
    <source>
        <dbReference type="ARBA" id="ARBA00022692"/>
    </source>
</evidence>
<evidence type="ECO:0000256" key="6">
    <source>
        <dbReference type="ARBA" id="ARBA00022777"/>
    </source>
</evidence>
<dbReference type="InterPro" id="IPR003594">
    <property type="entry name" value="HATPase_dom"/>
</dbReference>
<evidence type="ECO:0000313" key="11">
    <source>
        <dbReference type="EMBL" id="KIL40464.1"/>
    </source>
</evidence>
<dbReference type="Pfam" id="PF02518">
    <property type="entry name" value="HATPase_c"/>
    <property type="match status" value="1"/>
</dbReference>
<dbReference type="Gene3D" id="3.30.565.10">
    <property type="entry name" value="Histidine kinase-like ATPase, C-terminal domain"/>
    <property type="match status" value="1"/>
</dbReference>
<dbReference type="Proteomes" id="UP000031967">
    <property type="component" value="Unassembled WGS sequence"/>
</dbReference>
<dbReference type="PROSITE" id="PS50885">
    <property type="entry name" value="HAMP"/>
    <property type="match status" value="1"/>
</dbReference>
<keyword evidence="2" id="KW-1003">Cell membrane</keyword>
<feature type="transmembrane region" description="Helical" evidence="9">
    <location>
        <begin position="12"/>
        <end position="34"/>
    </location>
</feature>
<feature type="domain" description="HAMP" evidence="10">
    <location>
        <begin position="327"/>
        <end position="379"/>
    </location>
</feature>
<proteinExistence type="predicted"/>
<keyword evidence="12" id="KW-1185">Reference proteome</keyword>
<gene>
    <name evidence="11" type="ORF">SD70_13490</name>
</gene>
<organism evidence="11 12">
    <name type="scientific">Gordoniibacillus kamchatkensis</name>
    <dbReference type="NCBI Taxonomy" id="1590651"/>
    <lineage>
        <taxon>Bacteria</taxon>
        <taxon>Bacillati</taxon>
        <taxon>Bacillota</taxon>
        <taxon>Bacilli</taxon>
        <taxon>Bacillales</taxon>
        <taxon>Paenibacillaceae</taxon>
        <taxon>Gordoniibacillus</taxon>
    </lineage>
</organism>
<evidence type="ECO:0000259" key="10">
    <source>
        <dbReference type="PROSITE" id="PS50885"/>
    </source>
</evidence>
<evidence type="ECO:0000256" key="3">
    <source>
        <dbReference type="ARBA" id="ARBA00022553"/>
    </source>
</evidence>
<dbReference type="SUPFAM" id="SSF55874">
    <property type="entry name" value="ATPase domain of HSP90 chaperone/DNA topoisomerase II/histidine kinase"/>
    <property type="match status" value="1"/>
</dbReference>
<dbReference type="Pfam" id="PF00672">
    <property type="entry name" value="HAMP"/>
    <property type="match status" value="1"/>
</dbReference>
<dbReference type="Gene3D" id="6.10.340.10">
    <property type="match status" value="1"/>
</dbReference>
<keyword evidence="7 9" id="KW-1133">Transmembrane helix</keyword>
<evidence type="ECO:0000256" key="4">
    <source>
        <dbReference type="ARBA" id="ARBA00022679"/>
    </source>
</evidence>
<dbReference type="Pfam" id="PF02743">
    <property type="entry name" value="dCache_1"/>
    <property type="match status" value="1"/>
</dbReference>
<dbReference type="SMART" id="SM00304">
    <property type="entry name" value="HAMP"/>
    <property type="match status" value="1"/>
</dbReference>
<name>A0ABR5AHF9_9BACL</name>
<dbReference type="InterPro" id="IPR050640">
    <property type="entry name" value="Bact_2-comp_sensor_kinase"/>
</dbReference>
<keyword evidence="6" id="KW-0418">Kinase</keyword>
<comment type="subcellular location">
    <subcellularLocation>
        <location evidence="1">Cell membrane</location>
        <topology evidence="1">Multi-pass membrane protein</topology>
    </subcellularLocation>
</comment>
<dbReference type="Gene3D" id="3.30.450.20">
    <property type="entry name" value="PAS domain"/>
    <property type="match status" value="2"/>
</dbReference>
<dbReference type="SMART" id="SM00387">
    <property type="entry name" value="HATPase_c"/>
    <property type="match status" value="1"/>
</dbReference>
<reference evidence="11 12" key="1">
    <citation type="submission" date="2014-12" db="EMBL/GenBank/DDBJ databases">
        <title>Draft genome sequence of Paenibacillus kamchatkensis strain B-2647.</title>
        <authorList>
            <person name="Karlyshev A.V."/>
            <person name="Kudryashova E.B."/>
        </authorList>
    </citation>
    <scope>NUCLEOTIDE SEQUENCE [LARGE SCALE GENOMIC DNA]</scope>
    <source>
        <strain evidence="11 12">VKM B-2647</strain>
    </source>
</reference>
<evidence type="ECO:0000313" key="12">
    <source>
        <dbReference type="Proteomes" id="UP000031967"/>
    </source>
</evidence>
<keyword evidence="8 9" id="KW-0472">Membrane</keyword>
<dbReference type="CDD" id="cd18773">
    <property type="entry name" value="PDC1_HK_sensor"/>
    <property type="match status" value="1"/>
</dbReference>
<evidence type="ECO:0000256" key="2">
    <source>
        <dbReference type="ARBA" id="ARBA00022475"/>
    </source>
</evidence>
<dbReference type="InterPro" id="IPR036890">
    <property type="entry name" value="HATPase_C_sf"/>
</dbReference>
<dbReference type="Pfam" id="PF06580">
    <property type="entry name" value="His_kinase"/>
    <property type="match status" value="1"/>
</dbReference>
<evidence type="ECO:0000256" key="9">
    <source>
        <dbReference type="SAM" id="Phobius"/>
    </source>
</evidence>
<dbReference type="InterPro" id="IPR003660">
    <property type="entry name" value="HAMP_dom"/>
</dbReference>
<feature type="transmembrane region" description="Helical" evidence="9">
    <location>
        <begin position="306"/>
        <end position="326"/>
    </location>
</feature>
<keyword evidence="5 9" id="KW-0812">Transmembrane</keyword>
<evidence type="ECO:0000256" key="7">
    <source>
        <dbReference type="ARBA" id="ARBA00022989"/>
    </source>
</evidence>
<dbReference type="PANTHER" id="PTHR34220:SF7">
    <property type="entry name" value="SENSOR HISTIDINE KINASE YPDA"/>
    <property type="match status" value="1"/>
</dbReference>
<sequence length="602" mass="68957">MDRYFLRRSIKWNVAVSFSLLIVLSINLIGYLSYNKYLSMAEDDARNHSYNIIDQVSRNAEYYLHYMEDLSTLIYLNKTIQNYLNESENAEADPVTGVANPSLQEAQITDYFNSFLNVRQDISSFYIFTNHGKVLTSLTNMRLKDYTDIKEQEWYRKAIEAGGAPVVTPTHVQNFLVDDYRWVVSLSREVKYLDTKKGLGVFLINLNFKVIQDICSQVHLGNKGYVFIVDKEGNLIYHPQQQLIYSKIKHEDMDLILHAKEKFVSAKVDGMDKLYTIKSSDYVNWTFVGVTYRQDLISDKAQIRTYFIVLSLVSVLAAVLISMWIASRISGPIKKLEMTMKQVEKGDLSVRVDVEGHGEVAQLGRTFHLMLLRINDLMTQLVSEQETKRKSELKALQAQINPHFLYNTLDSIIWMIQKGKIKEVTEMVSSLAKLFRLGISKGEDYITIREELAHVEHYLTIQKIRYKNKLDYSFEVDLDILERKIPRLILQPVVENAIYHGIKPSPNGGSIRIRAYRAPSPPQTDIILEVADNGVGMDEATLNQMPYVKQTQLHGGGVGVQNVQERIRLYCGERYGLQYYSRLGVGTIAKVLLQAKNEPGGA</sequence>
<keyword evidence="4" id="KW-0808">Transferase</keyword>
<dbReference type="SUPFAM" id="SSF158472">
    <property type="entry name" value="HAMP domain-like"/>
    <property type="match status" value="1"/>
</dbReference>
<dbReference type="InterPro" id="IPR010559">
    <property type="entry name" value="Sig_transdc_His_kin_internal"/>
</dbReference>
<evidence type="ECO:0000256" key="1">
    <source>
        <dbReference type="ARBA" id="ARBA00004651"/>
    </source>
</evidence>
<dbReference type="PANTHER" id="PTHR34220">
    <property type="entry name" value="SENSOR HISTIDINE KINASE YPDA"/>
    <property type="match status" value="1"/>
</dbReference>
<keyword evidence="3" id="KW-0597">Phosphoprotein</keyword>
<accession>A0ABR5AHF9</accession>
<protein>
    <recommendedName>
        <fullName evidence="10">HAMP domain-containing protein</fullName>
    </recommendedName>
</protein>
<dbReference type="EMBL" id="JXAK01000021">
    <property type="protein sequence ID" value="KIL40464.1"/>
    <property type="molecule type" value="Genomic_DNA"/>
</dbReference>
<dbReference type="CDD" id="cd06225">
    <property type="entry name" value="HAMP"/>
    <property type="match status" value="1"/>
</dbReference>